<evidence type="ECO:0000256" key="1">
    <source>
        <dbReference type="SAM" id="MobiDB-lite"/>
    </source>
</evidence>
<reference evidence="2 3" key="1">
    <citation type="submission" date="2018-10" db="EMBL/GenBank/DDBJ databases">
        <title>A high-quality apple genome assembly.</title>
        <authorList>
            <person name="Hu J."/>
        </authorList>
    </citation>
    <scope>NUCLEOTIDE SEQUENCE [LARGE SCALE GENOMIC DNA]</scope>
    <source>
        <strain evidence="3">cv. HFTH1</strain>
        <tissue evidence="2">Young leaf</tissue>
    </source>
</reference>
<evidence type="ECO:0000313" key="2">
    <source>
        <dbReference type="EMBL" id="RXH99802.1"/>
    </source>
</evidence>
<dbReference type="Proteomes" id="UP000290289">
    <property type="component" value="Chromosome 5"/>
</dbReference>
<name>A0A498K243_MALDO</name>
<feature type="region of interest" description="Disordered" evidence="1">
    <location>
        <begin position="1"/>
        <end position="32"/>
    </location>
</feature>
<organism evidence="2 3">
    <name type="scientific">Malus domestica</name>
    <name type="common">Apple</name>
    <name type="synonym">Pyrus malus</name>
    <dbReference type="NCBI Taxonomy" id="3750"/>
    <lineage>
        <taxon>Eukaryota</taxon>
        <taxon>Viridiplantae</taxon>
        <taxon>Streptophyta</taxon>
        <taxon>Embryophyta</taxon>
        <taxon>Tracheophyta</taxon>
        <taxon>Spermatophyta</taxon>
        <taxon>Magnoliopsida</taxon>
        <taxon>eudicotyledons</taxon>
        <taxon>Gunneridae</taxon>
        <taxon>Pentapetalae</taxon>
        <taxon>rosids</taxon>
        <taxon>fabids</taxon>
        <taxon>Rosales</taxon>
        <taxon>Rosaceae</taxon>
        <taxon>Amygdaloideae</taxon>
        <taxon>Maleae</taxon>
        <taxon>Malus</taxon>
    </lineage>
</organism>
<keyword evidence="3" id="KW-1185">Reference proteome</keyword>
<comment type="caution">
    <text evidence="2">The sequence shown here is derived from an EMBL/GenBank/DDBJ whole genome shotgun (WGS) entry which is preliminary data.</text>
</comment>
<protein>
    <submittedName>
        <fullName evidence="2">Uncharacterized protein</fullName>
    </submittedName>
</protein>
<dbReference type="EMBL" id="RDQH01000331">
    <property type="protein sequence ID" value="RXH99802.1"/>
    <property type="molecule type" value="Genomic_DNA"/>
</dbReference>
<dbReference type="AlphaFoldDB" id="A0A498K243"/>
<proteinExistence type="predicted"/>
<accession>A0A498K243</accession>
<gene>
    <name evidence="2" type="ORF">DVH24_021604</name>
</gene>
<sequence length="64" mass="6961">MKKCTSSWNGVGSLTNSRPYTTKGCDDGSLQGSSSINVRLRCNLGVLGGEEKEKGLRLQHSFDR</sequence>
<feature type="compositionally biased region" description="Polar residues" evidence="1">
    <location>
        <begin position="1"/>
        <end position="20"/>
    </location>
</feature>
<evidence type="ECO:0000313" key="3">
    <source>
        <dbReference type="Proteomes" id="UP000290289"/>
    </source>
</evidence>